<organism evidence="1 2">
    <name type="scientific">Penicillium malachiteum</name>
    <dbReference type="NCBI Taxonomy" id="1324776"/>
    <lineage>
        <taxon>Eukaryota</taxon>
        <taxon>Fungi</taxon>
        <taxon>Dikarya</taxon>
        <taxon>Ascomycota</taxon>
        <taxon>Pezizomycotina</taxon>
        <taxon>Eurotiomycetes</taxon>
        <taxon>Eurotiomycetidae</taxon>
        <taxon>Eurotiales</taxon>
        <taxon>Aspergillaceae</taxon>
        <taxon>Penicillium</taxon>
    </lineage>
</organism>
<sequence>MHQITWFQAHLVFPDTEFKLQDKVWRTLEKVNEHTYQKDIPDVLSPSYATIRLVCRSEVESVTANMRIYMQIPLAGTEFAPADERAKQATTYEPVELKALRDLTMFGSKPLNTPRLLDESIQMQDSNGLVPGGFFICYVWETVPGLCLRDAFGSDAFWALDKSERSKIKAALPREFEYI</sequence>
<reference evidence="1" key="1">
    <citation type="journal article" date="2023" name="IMA Fungus">
        <title>Comparative genomic study of the Penicillium genus elucidates a diverse pangenome and 15 lateral gene transfer events.</title>
        <authorList>
            <person name="Petersen C."/>
            <person name="Sorensen T."/>
            <person name="Nielsen M.R."/>
            <person name="Sondergaard T.E."/>
            <person name="Sorensen J.L."/>
            <person name="Fitzpatrick D.A."/>
            <person name="Frisvad J.C."/>
            <person name="Nielsen K.L."/>
        </authorList>
    </citation>
    <scope>NUCLEOTIDE SEQUENCE</scope>
    <source>
        <strain evidence="1">IBT 17514</strain>
    </source>
</reference>
<protein>
    <submittedName>
        <fullName evidence="1">Uncharacterized protein</fullName>
    </submittedName>
</protein>
<dbReference type="Proteomes" id="UP001215712">
    <property type="component" value="Unassembled WGS sequence"/>
</dbReference>
<reference evidence="1" key="2">
    <citation type="submission" date="2023-01" db="EMBL/GenBank/DDBJ databases">
        <authorList>
            <person name="Petersen C."/>
        </authorList>
    </citation>
    <scope>NUCLEOTIDE SEQUENCE</scope>
    <source>
        <strain evidence="1">IBT 17514</strain>
    </source>
</reference>
<accession>A0AAD6HFH2</accession>
<evidence type="ECO:0000313" key="2">
    <source>
        <dbReference type="Proteomes" id="UP001215712"/>
    </source>
</evidence>
<dbReference type="AlphaFoldDB" id="A0AAD6HFH2"/>
<name>A0AAD6HFH2_9EURO</name>
<gene>
    <name evidence="1" type="ORF">N7493_008814</name>
</gene>
<comment type="caution">
    <text evidence="1">The sequence shown here is derived from an EMBL/GenBank/DDBJ whole genome shotgun (WGS) entry which is preliminary data.</text>
</comment>
<dbReference type="EMBL" id="JAQJAN010000013">
    <property type="protein sequence ID" value="KAJ5712346.1"/>
    <property type="molecule type" value="Genomic_DNA"/>
</dbReference>
<keyword evidence="2" id="KW-1185">Reference proteome</keyword>
<proteinExistence type="predicted"/>
<evidence type="ECO:0000313" key="1">
    <source>
        <dbReference type="EMBL" id="KAJ5712346.1"/>
    </source>
</evidence>